<protein>
    <submittedName>
        <fullName evidence="1">Uncharacterized protein</fullName>
    </submittedName>
</protein>
<keyword evidence="2" id="KW-1185">Reference proteome</keyword>
<evidence type="ECO:0000313" key="2">
    <source>
        <dbReference type="Proteomes" id="UP001060085"/>
    </source>
</evidence>
<organism evidence="1 2">
    <name type="scientific">Catharanthus roseus</name>
    <name type="common">Madagascar periwinkle</name>
    <name type="synonym">Vinca rosea</name>
    <dbReference type="NCBI Taxonomy" id="4058"/>
    <lineage>
        <taxon>Eukaryota</taxon>
        <taxon>Viridiplantae</taxon>
        <taxon>Streptophyta</taxon>
        <taxon>Embryophyta</taxon>
        <taxon>Tracheophyta</taxon>
        <taxon>Spermatophyta</taxon>
        <taxon>Magnoliopsida</taxon>
        <taxon>eudicotyledons</taxon>
        <taxon>Gunneridae</taxon>
        <taxon>Pentapetalae</taxon>
        <taxon>asterids</taxon>
        <taxon>lamiids</taxon>
        <taxon>Gentianales</taxon>
        <taxon>Apocynaceae</taxon>
        <taxon>Rauvolfioideae</taxon>
        <taxon>Vinceae</taxon>
        <taxon>Catharanthinae</taxon>
        <taxon>Catharanthus</taxon>
    </lineage>
</organism>
<name>A0ACC0C532_CATRO</name>
<dbReference type="EMBL" id="CM044701">
    <property type="protein sequence ID" value="KAI5679949.1"/>
    <property type="molecule type" value="Genomic_DNA"/>
</dbReference>
<dbReference type="Proteomes" id="UP001060085">
    <property type="component" value="Linkage Group LG01"/>
</dbReference>
<proteinExistence type="predicted"/>
<comment type="caution">
    <text evidence="1">The sequence shown here is derived from an EMBL/GenBank/DDBJ whole genome shotgun (WGS) entry which is preliminary data.</text>
</comment>
<accession>A0ACC0C532</accession>
<reference evidence="2" key="1">
    <citation type="journal article" date="2023" name="Nat. Plants">
        <title>Single-cell RNA sequencing provides a high-resolution roadmap for understanding the multicellular compartmentation of specialized metabolism.</title>
        <authorList>
            <person name="Sun S."/>
            <person name="Shen X."/>
            <person name="Li Y."/>
            <person name="Li Y."/>
            <person name="Wang S."/>
            <person name="Li R."/>
            <person name="Zhang H."/>
            <person name="Shen G."/>
            <person name="Guo B."/>
            <person name="Wei J."/>
            <person name="Xu J."/>
            <person name="St-Pierre B."/>
            <person name="Chen S."/>
            <person name="Sun C."/>
        </authorList>
    </citation>
    <scope>NUCLEOTIDE SEQUENCE [LARGE SCALE GENOMIC DNA]</scope>
</reference>
<gene>
    <name evidence="1" type="ORF">M9H77_01176</name>
</gene>
<sequence length="149" mass="16602">MEVMKYLIEEVHNKEAVYKLKEDDVDAEEVTEEALIGRRRSQPSNDVTEGTTAINGDESSTENSAAGTERGNQVVQEADDSHDEDNSKRSVYLDQSEGEESGNVATAFGPTKLEILGMILFITNTTLLAVELSRMMFRSAKCYDMIMIR</sequence>
<evidence type="ECO:0000313" key="1">
    <source>
        <dbReference type="EMBL" id="KAI5679949.1"/>
    </source>
</evidence>